<dbReference type="InterPro" id="IPR036761">
    <property type="entry name" value="TTHA0802/YceI-like_sf"/>
</dbReference>
<dbReference type="Gene3D" id="2.40.128.110">
    <property type="entry name" value="Lipid/polyisoprenoid-binding, YceI-like"/>
    <property type="match status" value="1"/>
</dbReference>
<reference evidence="3 4" key="1">
    <citation type="submission" date="2019-08" db="EMBL/GenBank/DDBJ databases">
        <title>In-depth cultivation of the pig gut microbiome towards novel bacterial diversity and tailored functional studies.</title>
        <authorList>
            <person name="Wylensek D."/>
            <person name="Hitch T.C.A."/>
            <person name="Clavel T."/>
        </authorList>
    </citation>
    <scope>NUCLEOTIDE SEQUENCE [LARGE SCALE GENOMIC DNA]</scope>
    <source>
        <strain evidence="3 4">WCA-380-WT-3A</strain>
    </source>
</reference>
<evidence type="ECO:0000259" key="2">
    <source>
        <dbReference type="SMART" id="SM00867"/>
    </source>
</evidence>
<keyword evidence="4" id="KW-1185">Reference proteome</keyword>
<protein>
    <submittedName>
        <fullName evidence="3">YceI family protein</fullName>
    </submittedName>
</protein>
<dbReference type="PANTHER" id="PTHR34406:SF1">
    <property type="entry name" value="PROTEIN YCEI"/>
    <property type="match status" value="1"/>
</dbReference>
<dbReference type="Proteomes" id="UP000466104">
    <property type="component" value="Unassembled WGS sequence"/>
</dbReference>
<dbReference type="AlphaFoldDB" id="A0A7K0J3Q8"/>
<gene>
    <name evidence="3" type="ORF">FYJ43_00440</name>
</gene>
<evidence type="ECO:0000313" key="3">
    <source>
        <dbReference type="EMBL" id="MSS44557.1"/>
    </source>
</evidence>
<evidence type="ECO:0000313" key="4">
    <source>
        <dbReference type="Proteomes" id="UP000466104"/>
    </source>
</evidence>
<dbReference type="SMART" id="SM00867">
    <property type="entry name" value="YceI"/>
    <property type="match status" value="1"/>
</dbReference>
<name>A0A7K0J3Q8_9ACTN</name>
<dbReference type="Pfam" id="PF04264">
    <property type="entry name" value="YceI"/>
    <property type="match status" value="1"/>
</dbReference>
<dbReference type="EMBL" id="VUMG01000001">
    <property type="protein sequence ID" value="MSS44557.1"/>
    <property type="molecule type" value="Genomic_DNA"/>
</dbReference>
<accession>A0A7K0J3Q8</accession>
<feature type="domain" description="Lipid/polyisoprenoid-binding YceI-like" evidence="2">
    <location>
        <begin position="10"/>
        <end position="178"/>
    </location>
</feature>
<dbReference type="PANTHER" id="PTHR34406">
    <property type="entry name" value="PROTEIN YCEI"/>
    <property type="match status" value="1"/>
</dbReference>
<organism evidence="3 4">
    <name type="scientific">Cutibacterium porci</name>
    <dbReference type="NCBI Taxonomy" id="2605781"/>
    <lineage>
        <taxon>Bacteria</taxon>
        <taxon>Bacillati</taxon>
        <taxon>Actinomycetota</taxon>
        <taxon>Actinomycetes</taxon>
        <taxon>Propionibacteriales</taxon>
        <taxon>Propionibacteriaceae</taxon>
        <taxon>Cutibacterium</taxon>
    </lineage>
</organism>
<comment type="similarity">
    <text evidence="1">Belongs to the UPF0312 family.</text>
</comment>
<proteinExistence type="inferred from homology"/>
<dbReference type="InterPro" id="IPR007372">
    <property type="entry name" value="Lipid/polyisoprenoid-bd_YceI"/>
</dbReference>
<dbReference type="RefSeq" id="WP_154561017.1">
    <property type="nucleotide sequence ID" value="NZ_VUMG01000001.1"/>
</dbReference>
<comment type="caution">
    <text evidence="3">The sequence shown here is derived from an EMBL/GenBank/DDBJ whole genome shotgun (WGS) entry which is preliminary data.</text>
</comment>
<evidence type="ECO:0000256" key="1">
    <source>
        <dbReference type="ARBA" id="ARBA00008812"/>
    </source>
</evidence>
<sequence length="181" mass="18910">MTDITAVNGTFTIDAAHSRLGFITRHAMVTKVRGSFNDFAGTASGNGSNPSSISVEVTAQAASFSTGIADRDAHVKSADFLDADKFPTITFRSTSAAISGNTLELTGDLTIKGITKSLTIPFEFGGQAVDPSGNTRIGFEGGTKISRKEFGLTWNAALETGGVLVSDDVTLEIEISAIKQD</sequence>
<dbReference type="SUPFAM" id="SSF101874">
    <property type="entry name" value="YceI-like"/>
    <property type="match status" value="1"/>
</dbReference>